<organism evidence="1 2">
    <name type="scientific">Lyngbya confervoides BDU141951</name>
    <dbReference type="NCBI Taxonomy" id="1574623"/>
    <lineage>
        <taxon>Bacteria</taxon>
        <taxon>Bacillati</taxon>
        <taxon>Cyanobacteriota</taxon>
        <taxon>Cyanophyceae</taxon>
        <taxon>Oscillatoriophycideae</taxon>
        <taxon>Oscillatoriales</taxon>
        <taxon>Microcoleaceae</taxon>
        <taxon>Lyngbya</taxon>
    </lineage>
</organism>
<sequence>MPWSHFNRYHGQELDGGVQELEMPLPEDILCCYTNDTDQCHIIRISNIPCWFFERAVFPGKSVFFRTFSHARLEVHTGGMSSSILSDIIPCDRLATSN</sequence>
<dbReference type="InterPro" id="IPR014964">
    <property type="entry name" value="DUF1830"/>
</dbReference>
<keyword evidence="2" id="KW-1185">Reference proteome</keyword>
<dbReference type="Proteomes" id="UP000031561">
    <property type="component" value="Unassembled WGS sequence"/>
</dbReference>
<dbReference type="EMBL" id="JTHE03000024">
    <property type="protein sequence ID" value="MCM1981938.1"/>
    <property type="molecule type" value="Genomic_DNA"/>
</dbReference>
<evidence type="ECO:0000313" key="1">
    <source>
        <dbReference type="EMBL" id="MCM1981938.1"/>
    </source>
</evidence>
<reference evidence="1 2" key="1">
    <citation type="journal article" date="2015" name="Genome Announc.">
        <title>Draft Genome Sequence of Filamentous Marine Cyanobacterium Lyngbya confervoides Strain BDU141951.</title>
        <authorList>
            <person name="Chandrababunaidu M.M."/>
            <person name="Sen D."/>
            <person name="Tripathy S."/>
        </authorList>
    </citation>
    <scope>NUCLEOTIDE SEQUENCE [LARGE SCALE GENOMIC DNA]</scope>
    <source>
        <strain evidence="1 2">BDU141951</strain>
    </source>
</reference>
<gene>
    <name evidence="1" type="ORF">QQ91_0003705</name>
</gene>
<dbReference type="Pfam" id="PF08865">
    <property type="entry name" value="DUF1830"/>
    <property type="match status" value="1"/>
</dbReference>
<dbReference type="AlphaFoldDB" id="A0ABD4T083"/>
<evidence type="ECO:0000313" key="2">
    <source>
        <dbReference type="Proteomes" id="UP000031561"/>
    </source>
</evidence>
<comment type="caution">
    <text evidence="1">The sequence shown here is derived from an EMBL/GenBank/DDBJ whole genome shotgun (WGS) entry which is preliminary data.</text>
</comment>
<dbReference type="RefSeq" id="WP_250833246.1">
    <property type="nucleotide sequence ID" value="NZ_JTHE03000024.1"/>
</dbReference>
<protein>
    <submittedName>
        <fullName evidence="1">DUF1830 domain-containing protein</fullName>
    </submittedName>
</protein>
<proteinExistence type="predicted"/>
<name>A0ABD4T083_9CYAN</name>
<accession>A0ABD4T083</accession>